<protein>
    <submittedName>
        <fullName evidence="1">Uncharacterized protein</fullName>
    </submittedName>
</protein>
<evidence type="ECO:0000313" key="2">
    <source>
        <dbReference type="Proteomes" id="UP000231246"/>
    </source>
</evidence>
<comment type="caution">
    <text evidence="1">The sequence shown here is derived from an EMBL/GenBank/DDBJ whole genome shotgun (WGS) entry which is preliminary data.</text>
</comment>
<evidence type="ECO:0000313" key="1">
    <source>
        <dbReference type="EMBL" id="PIP61626.1"/>
    </source>
</evidence>
<gene>
    <name evidence="1" type="ORF">COW99_03205</name>
</gene>
<proteinExistence type="predicted"/>
<accession>A0A2H0BVB5</accession>
<reference evidence="1 2" key="1">
    <citation type="submission" date="2017-09" db="EMBL/GenBank/DDBJ databases">
        <title>Depth-based differentiation of microbial function through sediment-hosted aquifers and enrichment of novel symbionts in the deep terrestrial subsurface.</title>
        <authorList>
            <person name="Probst A.J."/>
            <person name="Ladd B."/>
            <person name="Jarett J.K."/>
            <person name="Geller-Mcgrath D.E."/>
            <person name="Sieber C.M."/>
            <person name="Emerson J.B."/>
            <person name="Anantharaman K."/>
            <person name="Thomas B.C."/>
            <person name="Malmstrom R."/>
            <person name="Stieglmeier M."/>
            <person name="Klingl A."/>
            <person name="Woyke T."/>
            <person name="Ryan C.M."/>
            <person name="Banfield J.F."/>
        </authorList>
    </citation>
    <scope>NUCLEOTIDE SEQUENCE [LARGE SCALE GENOMIC DNA]</scope>
    <source>
        <strain evidence="1">CG22_combo_CG10-13_8_21_14_all_38_20</strain>
    </source>
</reference>
<name>A0A2H0BVB5_9BACT</name>
<organism evidence="1 2">
    <name type="scientific">Candidatus Roizmanbacteria bacterium CG22_combo_CG10-13_8_21_14_all_38_20</name>
    <dbReference type="NCBI Taxonomy" id="1974862"/>
    <lineage>
        <taxon>Bacteria</taxon>
        <taxon>Candidatus Roizmaniibacteriota</taxon>
    </lineage>
</organism>
<dbReference type="Proteomes" id="UP000231246">
    <property type="component" value="Unassembled WGS sequence"/>
</dbReference>
<dbReference type="AlphaFoldDB" id="A0A2H0BVB5"/>
<sequence length="78" mass="8944">MSLTKKDLQEIGRLITNITSVLNEALESRLNNDIYKFKDEILGEIQNLRDDIQVTKGYGDRIEDHEEKISALEQPAVN</sequence>
<dbReference type="EMBL" id="PCTA01000022">
    <property type="protein sequence ID" value="PIP61626.1"/>
    <property type="molecule type" value="Genomic_DNA"/>
</dbReference>